<comment type="caution">
    <text evidence="2">The sequence shown here is derived from an EMBL/GenBank/DDBJ whole genome shotgun (WGS) entry which is preliminary data.</text>
</comment>
<reference evidence="2" key="1">
    <citation type="submission" date="2020-10" db="EMBL/GenBank/DDBJ databases">
        <authorList>
            <person name="Gilroy R."/>
        </authorList>
    </citation>
    <scope>NUCLEOTIDE SEQUENCE</scope>
    <source>
        <strain evidence="2">1383</strain>
    </source>
</reference>
<dbReference type="Proteomes" id="UP000824161">
    <property type="component" value="Unassembled WGS sequence"/>
</dbReference>
<evidence type="ECO:0000259" key="1">
    <source>
        <dbReference type="Pfam" id="PF00717"/>
    </source>
</evidence>
<gene>
    <name evidence="2" type="ORF">IAC44_01970</name>
</gene>
<name>A0A9D1H8G6_9FLAO</name>
<dbReference type="SUPFAM" id="SSF51306">
    <property type="entry name" value="LexA/Signal peptidase"/>
    <property type="match status" value="1"/>
</dbReference>
<feature type="domain" description="Peptidase S24/S26A/S26B/S26C" evidence="1">
    <location>
        <begin position="7"/>
        <end position="90"/>
    </location>
</feature>
<accession>A0A9D1H8G6</accession>
<proteinExistence type="predicted"/>
<evidence type="ECO:0000313" key="3">
    <source>
        <dbReference type="Proteomes" id="UP000824161"/>
    </source>
</evidence>
<dbReference type="Pfam" id="PF00717">
    <property type="entry name" value="Peptidase_S24"/>
    <property type="match status" value="1"/>
</dbReference>
<protein>
    <submittedName>
        <fullName evidence="2">S24/S26 family peptidase</fullName>
    </submittedName>
</protein>
<dbReference type="InterPro" id="IPR036286">
    <property type="entry name" value="LexA/Signal_pep-like_sf"/>
</dbReference>
<reference evidence="2" key="2">
    <citation type="journal article" date="2021" name="PeerJ">
        <title>Extensive microbial diversity within the chicken gut microbiome revealed by metagenomics and culture.</title>
        <authorList>
            <person name="Gilroy R."/>
            <person name="Ravi A."/>
            <person name="Getino M."/>
            <person name="Pursley I."/>
            <person name="Horton D.L."/>
            <person name="Alikhan N.F."/>
            <person name="Baker D."/>
            <person name="Gharbi K."/>
            <person name="Hall N."/>
            <person name="Watson M."/>
            <person name="Adriaenssens E.M."/>
            <person name="Foster-Nyarko E."/>
            <person name="Jarju S."/>
            <person name="Secka A."/>
            <person name="Antonio M."/>
            <person name="Oren A."/>
            <person name="Chaudhuri R.R."/>
            <person name="La Ragione R."/>
            <person name="Hildebrand F."/>
            <person name="Pallen M.J."/>
        </authorList>
    </citation>
    <scope>NUCLEOTIDE SEQUENCE</scope>
    <source>
        <strain evidence="2">1383</strain>
    </source>
</reference>
<dbReference type="AlphaFoldDB" id="A0A9D1H8G6"/>
<dbReference type="EMBL" id="DVLY01000046">
    <property type="protein sequence ID" value="HIT97585.1"/>
    <property type="molecule type" value="Genomic_DNA"/>
</dbReference>
<dbReference type="Gene3D" id="2.10.109.10">
    <property type="entry name" value="Umud Fragment, subunit A"/>
    <property type="match status" value="1"/>
</dbReference>
<organism evidence="2 3">
    <name type="scientific">Candidatus Merdimorpha stercoravium</name>
    <dbReference type="NCBI Taxonomy" id="2840863"/>
    <lineage>
        <taxon>Bacteria</taxon>
        <taxon>Pseudomonadati</taxon>
        <taxon>Bacteroidota</taxon>
        <taxon>Flavobacteriia</taxon>
        <taxon>Flavobacteriales</taxon>
        <taxon>Candidatus Merdimorpha</taxon>
    </lineage>
</organism>
<dbReference type="InterPro" id="IPR015927">
    <property type="entry name" value="Peptidase_S24_S26A/B/C"/>
</dbReference>
<sequence>MKTLDNETYFLLVRQMLAQGKTVLLRVRGESMTPFFPQGCEIRLRPAEGKDLRRGTPVLAQTREGIYVFHRIVRVYPEKIVLQGDGNLHGYEETTSEQVFGAVDCGGRARCKALLWIWARPLRRYLLGIWRRASRWRKERSEGDAQR</sequence>
<evidence type="ECO:0000313" key="2">
    <source>
        <dbReference type="EMBL" id="HIT97585.1"/>
    </source>
</evidence>
<dbReference type="CDD" id="cd06462">
    <property type="entry name" value="Peptidase_S24_S26"/>
    <property type="match status" value="1"/>
</dbReference>